<dbReference type="eggNOG" id="ENOG502SVKV">
    <property type="taxonomic scope" value="Eukaryota"/>
</dbReference>
<dbReference type="OMA" id="AQIDMSM"/>
<evidence type="ECO:0000313" key="3">
    <source>
        <dbReference type="Proteomes" id="UP000030669"/>
    </source>
</evidence>
<feature type="compositionally biased region" description="Low complexity" evidence="1">
    <location>
        <begin position="141"/>
        <end position="150"/>
    </location>
</feature>
<sequence>MDDADADADIDTDALQAQIDISSSLADDLVSSWIKPNLASPAAAAALTEADLQEYVRRPHRLGVGAPLPEANGVSGRDGMRLKGQLLGNGKGKKREREEGEAGGAKRQADDDDEEDSRAGAIRKKVKVDPFAAGKKKNKKQGAQGQSQSSPAVNQNPKALDAPSDRAKGSSAPTVSVAKNGEPSASAKNERASAVKNSPAGAPSGASYPQGTPPTISPNGKQKISTSETKLDSPSPTSERRSNGLPLLNLDGPPPGGEGSDHAKKKRRRKKKKNKAGGE</sequence>
<feature type="region of interest" description="Disordered" evidence="1">
    <location>
        <begin position="62"/>
        <end position="279"/>
    </location>
</feature>
<reference evidence="2 3" key="1">
    <citation type="journal article" date="2012" name="Science">
        <title>The Paleozoic origin of enzymatic lignin decomposition reconstructed from 31 fungal genomes.</title>
        <authorList>
            <person name="Floudas D."/>
            <person name="Binder M."/>
            <person name="Riley R."/>
            <person name="Barry K."/>
            <person name="Blanchette R.A."/>
            <person name="Henrissat B."/>
            <person name="Martinez A.T."/>
            <person name="Otillar R."/>
            <person name="Spatafora J.W."/>
            <person name="Yadav J.S."/>
            <person name="Aerts A."/>
            <person name="Benoit I."/>
            <person name="Boyd A."/>
            <person name="Carlson A."/>
            <person name="Copeland A."/>
            <person name="Coutinho P.M."/>
            <person name="de Vries R.P."/>
            <person name="Ferreira P."/>
            <person name="Findley K."/>
            <person name="Foster B."/>
            <person name="Gaskell J."/>
            <person name="Glotzer D."/>
            <person name="Gorecki P."/>
            <person name="Heitman J."/>
            <person name="Hesse C."/>
            <person name="Hori C."/>
            <person name="Igarashi K."/>
            <person name="Jurgens J.A."/>
            <person name="Kallen N."/>
            <person name="Kersten P."/>
            <person name="Kohler A."/>
            <person name="Kuees U."/>
            <person name="Kumar T.K.A."/>
            <person name="Kuo A."/>
            <person name="LaButti K."/>
            <person name="Larrondo L.F."/>
            <person name="Lindquist E."/>
            <person name="Ling A."/>
            <person name="Lombard V."/>
            <person name="Lucas S."/>
            <person name="Lundell T."/>
            <person name="Martin R."/>
            <person name="McLaughlin D.J."/>
            <person name="Morgenstern I."/>
            <person name="Morin E."/>
            <person name="Murat C."/>
            <person name="Nagy L.G."/>
            <person name="Nolan M."/>
            <person name="Ohm R.A."/>
            <person name="Patyshakuliyeva A."/>
            <person name="Rokas A."/>
            <person name="Ruiz-Duenas F.J."/>
            <person name="Sabat G."/>
            <person name="Salamov A."/>
            <person name="Samejima M."/>
            <person name="Schmutz J."/>
            <person name="Slot J.C."/>
            <person name="St John F."/>
            <person name="Stenlid J."/>
            <person name="Sun H."/>
            <person name="Sun S."/>
            <person name="Syed K."/>
            <person name="Tsang A."/>
            <person name="Wiebenga A."/>
            <person name="Young D."/>
            <person name="Pisabarro A."/>
            <person name="Eastwood D.C."/>
            <person name="Martin F."/>
            <person name="Cullen D."/>
            <person name="Grigoriev I.V."/>
            <person name="Hibbett D.S."/>
        </authorList>
    </citation>
    <scope>NUCLEOTIDE SEQUENCE [LARGE SCALE GENOMIC DNA]</scope>
    <source>
        <strain evidence="2 3">ATCC 11539</strain>
    </source>
</reference>
<accession>S7RW02</accession>
<dbReference type="OrthoDB" id="3438340at2759"/>
<feature type="compositionally biased region" description="Polar residues" evidence="1">
    <location>
        <begin position="217"/>
        <end position="237"/>
    </location>
</feature>
<protein>
    <submittedName>
        <fullName evidence="2">Uncharacterized protein</fullName>
    </submittedName>
</protein>
<dbReference type="KEGG" id="gtr:GLOTRDRAFT_136008"/>
<feature type="compositionally biased region" description="Basic residues" evidence="1">
    <location>
        <begin position="263"/>
        <end position="279"/>
    </location>
</feature>
<evidence type="ECO:0000313" key="2">
    <source>
        <dbReference type="EMBL" id="EPQ59015.1"/>
    </source>
</evidence>
<keyword evidence="3" id="KW-1185">Reference proteome</keyword>
<feature type="non-terminal residue" evidence="2">
    <location>
        <position position="279"/>
    </location>
</feature>
<dbReference type="GeneID" id="19303447"/>
<evidence type="ECO:0000256" key="1">
    <source>
        <dbReference type="SAM" id="MobiDB-lite"/>
    </source>
</evidence>
<name>S7RW02_GLOTA</name>
<proteinExistence type="predicted"/>
<dbReference type="EMBL" id="KB469297">
    <property type="protein sequence ID" value="EPQ59015.1"/>
    <property type="molecule type" value="Genomic_DNA"/>
</dbReference>
<organism evidence="2 3">
    <name type="scientific">Gloeophyllum trabeum (strain ATCC 11539 / FP-39264 / Madison 617)</name>
    <name type="common">Brown rot fungus</name>
    <dbReference type="NCBI Taxonomy" id="670483"/>
    <lineage>
        <taxon>Eukaryota</taxon>
        <taxon>Fungi</taxon>
        <taxon>Dikarya</taxon>
        <taxon>Basidiomycota</taxon>
        <taxon>Agaricomycotina</taxon>
        <taxon>Agaricomycetes</taxon>
        <taxon>Gloeophyllales</taxon>
        <taxon>Gloeophyllaceae</taxon>
        <taxon>Gloeophyllum</taxon>
    </lineage>
</organism>
<dbReference type="RefSeq" id="XP_007862114.1">
    <property type="nucleotide sequence ID" value="XM_007863923.1"/>
</dbReference>
<gene>
    <name evidence="2" type="ORF">GLOTRDRAFT_136008</name>
</gene>
<dbReference type="HOGENOM" id="CLU_071088_0_0_1"/>
<dbReference type="Proteomes" id="UP000030669">
    <property type="component" value="Unassembled WGS sequence"/>
</dbReference>
<dbReference type="AlphaFoldDB" id="S7RW02"/>